<evidence type="ECO:0000313" key="2">
    <source>
        <dbReference type="Proteomes" id="UP000594778"/>
    </source>
</evidence>
<gene>
    <name evidence="1" type="ORF">I6G66_12965</name>
</gene>
<dbReference type="RefSeq" id="WP_197957154.1">
    <property type="nucleotide sequence ID" value="NZ_CP065668.1"/>
</dbReference>
<dbReference type="Proteomes" id="UP000594778">
    <property type="component" value="Chromosome"/>
</dbReference>
<dbReference type="AlphaFoldDB" id="A0A7T2S8H6"/>
<reference evidence="1 2" key="1">
    <citation type="submission" date="2020-12" db="EMBL/GenBank/DDBJ databases">
        <title>FDA dAtabase for Regulatory Grade micrObial Sequences (FDA-ARGOS): Supporting development and validation of Infectious Disease Dx tests.</title>
        <authorList>
            <person name="Sproer C."/>
            <person name="Gronow S."/>
            <person name="Severitt S."/>
            <person name="Schroder I."/>
            <person name="Tallon L."/>
            <person name="Sadzewicz L."/>
            <person name="Zhao X."/>
            <person name="Boylan J."/>
            <person name="Ott S."/>
            <person name="Bowen H."/>
            <person name="Vavikolanu K."/>
            <person name="Mehta A."/>
            <person name="Aluvathingal J."/>
            <person name="Nadendla S."/>
            <person name="Lowell S."/>
            <person name="Myers T."/>
            <person name="Yan Y."/>
            <person name="Sichtig H."/>
        </authorList>
    </citation>
    <scope>NUCLEOTIDE SEQUENCE [LARGE SCALE GENOMIC DNA]</scope>
    <source>
        <strain evidence="1 2">FDAARGOS_909</strain>
    </source>
</reference>
<accession>A0A7T2S8H6</accession>
<dbReference type="EMBL" id="CP065668">
    <property type="protein sequence ID" value="QPS10839.1"/>
    <property type="molecule type" value="Genomic_DNA"/>
</dbReference>
<name>A0A7T2S8H6_DELAC</name>
<protein>
    <submittedName>
        <fullName evidence="1">Uncharacterized protein</fullName>
    </submittedName>
</protein>
<evidence type="ECO:0000313" key="1">
    <source>
        <dbReference type="EMBL" id="QPS10839.1"/>
    </source>
</evidence>
<proteinExistence type="predicted"/>
<sequence length="135" mass="15329">MAKEHSNGPLRAPTCAARMKLAAQLALRFSVEMQDWEWEVADGGRFGEFLDLYCTGNLNDDERISLMEILIQSGEDMEPPSEFDAAWSALEPLLLSRPELHRSTIMYWACLHETEPAALFRVSANMRKVWRALSA</sequence>
<organism evidence="1 2">
    <name type="scientific">Delftia acidovorans</name>
    <name type="common">Pseudomonas acidovorans</name>
    <name type="synonym">Comamonas acidovorans</name>
    <dbReference type="NCBI Taxonomy" id="80866"/>
    <lineage>
        <taxon>Bacteria</taxon>
        <taxon>Pseudomonadati</taxon>
        <taxon>Pseudomonadota</taxon>
        <taxon>Betaproteobacteria</taxon>
        <taxon>Burkholderiales</taxon>
        <taxon>Comamonadaceae</taxon>
        <taxon>Delftia</taxon>
    </lineage>
</organism>